<dbReference type="PANTHER" id="PTHR43581">
    <property type="entry name" value="ATP/GTP PHOSPHATASE"/>
    <property type="match status" value="1"/>
</dbReference>
<proteinExistence type="predicted"/>
<organism evidence="2 3">
    <name type="scientific">Pseudomonas koreensis</name>
    <dbReference type="NCBI Taxonomy" id="198620"/>
    <lineage>
        <taxon>Bacteria</taxon>
        <taxon>Pseudomonadati</taxon>
        <taxon>Pseudomonadota</taxon>
        <taxon>Gammaproteobacteria</taxon>
        <taxon>Pseudomonadales</taxon>
        <taxon>Pseudomonadaceae</taxon>
        <taxon>Pseudomonas</taxon>
    </lineage>
</organism>
<dbReference type="SUPFAM" id="SSF52540">
    <property type="entry name" value="P-loop containing nucleoside triphosphate hydrolases"/>
    <property type="match status" value="1"/>
</dbReference>
<dbReference type="GO" id="GO:0005524">
    <property type="term" value="F:ATP binding"/>
    <property type="evidence" value="ECO:0007669"/>
    <property type="project" value="InterPro"/>
</dbReference>
<evidence type="ECO:0000259" key="1">
    <source>
        <dbReference type="Pfam" id="PF13304"/>
    </source>
</evidence>
<dbReference type="Gene3D" id="3.40.50.300">
    <property type="entry name" value="P-loop containing nucleotide triphosphate hydrolases"/>
    <property type="match status" value="1"/>
</dbReference>
<sequence length="412" mass="47408">MTRLRVKHFGPIRDGVENDGWIEFKRVTVFVGNQGSGKSTLAKLYSTFSWIEKALVRGDYEQKWFERKNKFIKPFLTYHRLEHYISDSSEIEYEGEAFSIRYLRGQLHITASKGGNYHLPQIMYVPAERNFISYVRHPRELKLSSDSLKEFLTEFDAAKANMKGTLLLPINQAELEYDKLNDLLNIRDSDYKLRLADASSGFQSAVPLHLVSHYLANAVQVHSEERQENMSAEELDRFRKEVVQIFSIDSLTEEQRRIALSALSSRFNKSAFINIVEEPEQNLYPQSQWSVLQSLLQFNNQGENNRLVMTTHSPYVVNYLTIAVQGKHLQDSIHKKKRDKDLLPKLATVIPLHALVDINELAIYQADEKNGSIKTLPIVDGIPSDDNFLNRSLQEGNDLFDALLDIEEELKG</sequence>
<dbReference type="EMBL" id="MKWS01000019">
    <property type="protein sequence ID" value="RVD75337.1"/>
    <property type="molecule type" value="Genomic_DNA"/>
</dbReference>
<evidence type="ECO:0000313" key="3">
    <source>
        <dbReference type="Proteomes" id="UP000288002"/>
    </source>
</evidence>
<dbReference type="InterPro" id="IPR003959">
    <property type="entry name" value="ATPase_AAA_core"/>
</dbReference>
<protein>
    <recommendedName>
        <fullName evidence="1">ATPase AAA-type core domain-containing protein</fullName>
    </recommendedName>
</protein>
<dbReference type="GO" id="GO:0016887">
    <property type="term" value="F:ATP hydrolysis activity"/>
    <property type="evidence" value="ECO:0007669"/>
    <property type="project" value="InterPro"/>
</dbReference>
<dbReference type="InterPro" id="IPR051396">
    <property type="entry name" value="Bact_Antivir_Def_Nuclease"/>
</dbReference>
<dbReference type="RefSeq" id="WP_127651732.1">
    <property type="nucleotide sequence ID" value="NZ_MKWS01000019.1"/>
</dbReference>
<feature type="domain" description="ATPase AAA-type core" evidence="1">
    <location>
        <begin position="27"/>
        <end position="318"/>
    </location>
</feature>
<evidence type="ECO:0000313" key="2">
    <source>
        <dbReference type="EMBL" id="RVD75337.1"/>
    </source>
</evidence>
<comment type="caution">
    <text evidence="2">The sequence shown here is derived from an EMBL/GenBank/DDBJ whole genome shotgun (WGS) entry which is preliminary data.</text>
</comment>
<gene>
    <name evidence="2" type="ORF">A9HBioS_4695</name>
</gene>
<accession>A0AA94EJJ0</accession>
<dbReference type="InterPro" id="IPR027417">
    <property type="entry name" value="P-loop_NTPase"/>
</dbReference>
<dbReference type="AlphaFoldDB" id="A0AA94EJJ0"/>
<reference evidence="2 3" key="1">
    <citation type="submission" date="2016-10" db="EMBL/GenBank/DDBJ databases">
        <title>Search of new enzymes for the oxidation of sulfur compounds.</title>
        <authorList>
            <person name="Novo A."/>
            <person name="Moreira I.S."/>
            <person name="Castro P.M."/>
        </authorList>
    </citation>
    <scope>NUCLEOTIDE SEQUENCE [LARGE SCALE GENOMIC DNA]</scope>
    <source>
        <strain evidence="2 3">A9</strain>
    </source>
</reference>
<name>A0AA94EJJ0_9PSED</name>
<dbReference type="PANTHER" id="PTHR43581:SF2">
    <property type="entry name" value="EXCINUCLEASE ATPASE SUBUNIT"/>
    <property type="match status" value="1"/>
</dbReference>
<dbReference type="Pfam" id="PF13304">
    <property type="entry name" value="AAA_21"/>
    <property type="match status" value="1"/>
</dbReference>
<dbReference type="Proteomes" id="UP000288002">
    <property type="component" value="Unassembled WGS sequence"/>
</dbReference>